<feature type="region of interest" description="Disordered" evidence="2">
    <location>
        <begin position="22"/>
        <end position="80"/>
    </location>
</feature>
<accession>A0ABQ2Z0A8</accession>
<keyword evidence="6" id="KW-1185">Reference proteome</keyword>
<evidence type="ECO:0000313" key="5">
    <source>
        <dbReference type="EMBL" id="GGX97819.1"/>
    </source>
</evidence>
<organism evidence="5 6">
    <name type="scientific">Streptomyces hiroshimensis</name>
    <dbReference type="NCBI Taxonomy" id="66424"/>
    <lineage>
        <taxon>Bacteria</taxon>
        <taxon>Bacillati</taxon>
        <taxon>Actinomycetota</taxon>
        <taxon>Actinomycetes</taxon>
        <taxon>Kitasatosporales</taxon>
        <taxon>Streptomycetaceae</taxon>
        <taxon>Streptomyces</taxon>
    </lineage>
</organism>
<dbReference type="Gene3D" id="2.60.40.1240">
    <property type="match status" value="1"/>
</dbReference>
<sequence length="214" mass="21784">MRRQLLTAAAVIVLAATATACNGDGTDPAADASASADKSPAAQQPAEQGNAGQGGGQGKDQGKGQDQGQDKGQGGAHAVGGKLTLKGKKAGEQLDVTLKGFADPAHSDNKYLQPAAGKRWVAAQFELVNTGTVAYSDSPSSGAKVLDEQGQAFTQTMGGVTEGPKFPVTVNIAQGGKALGWIVFSVPENSKPSKVQFTLDGGFANETGEWTLKK</sequence>
<reference evidence="6" key="1">
    <citation type="journal article" date="2019" name="Int. J. Syst. Evol. Microbiol.">
        <title>The Global Catalogue of Microorganisms (GCM) 10K type strain sequencing project: providing services to taxonomists for standard genome sequencing and annotation.</title>
        <authorList>
            <consortium name="The Broad Institute Genomics Platform"/>
            <consortium name="The Broad Institute Genome Sequencing Center for Infectious Disease"/>
            <person name="Wu L."/>
            <person name="Ma J."/>
        </authorList>
    </citation>
    <scope>NUCLEOTIDE SEQUENCE [LARGE SCALE GENOMIC DNA]</scope>
    <source>
        <strain evidence="6">JCM 4586</strain>
    </source>
</reference>
<evidence type="ECO:0000256" key="2">
    <source>
        <dbReference type="SAM" id="MobiDB-lite"/>
    </source>
</evidence>
<dbReference type="InterPro" id="IPR029051">
    <property type="entry name" value="DUF4352"/>
</dbReference>
<gene>
    <name evidence="5" type="ORF">GCM10010324_50110</name>
</gene>
<evidence type="ECO:0000313" key="6">
    <source>
        <dbReference type="Proteomes" id="UP000659223"/>
    </source>
</evidence>
<dbReference type="Pfam" id="PF11611">
    <property type="entry name" value="DUF4352"/>
    <property type="match status" value="1"/>
</dbReference>
<dbReference type="Proteomes" id="UP000659223">
    <property type="component" value="Unassembled WGS sequence"/>
</dbReference>
<evidence type="ECO:0000256" key="3">
    <source>
        <dbReference type="SAM" id="SignalP"/>
    </source>
</evidence>
<feature type="domain" description="DUF4352" evidence="4">
    <location>
        <begin position="93"/>
        <end position="198"/>
    </location>
</feature>
<protein>
    <recommendedName>
        <fullName evidence="4">DUF4352 domain-containing protein</fullName>
    </recommendedName>
</protein>
<evidence type="ECO:0000256" key="1">
    <source>
        <dbReference type="ARBA" id="ARBA00022729"/>
    </source>
</evidence>
<dbReference type="InterPro" id="IPR029050">
    <property type="entry name" value="Immunoprotect_excell_Ig-like"/>
</dbReference>
<feature type="chain" id="PRO_5047124557" description="DUF4352 domain-containing protein" evidence="3">
    <location>
        <begin position="21"/>
        <end position="214"/>
    </location>
</feature>
<feature type="compositionally biased region" description="Low complexity" evidence="2">
    <location>
        <begin position="27"/>
        <end position="46"/>
    </location>
</feature>
<dbReference type="EMBL" id="BMUT01000011">
    <property type="protein sequence ID" value="GGX97819.1"/>
    <property type="molecule type" value="Genomic_DNA"/>
</dbReference>
<dbReference type="RefSeq" id="WP_190023986.1">
    <property type="nucleotide sequence ID" value="NZ_BMUT01000011.1"/>
</dbReference>
<feature type="signal peptide" evidence="3">
    <location>
        <begin position="1"/>
        <end position="20"/>
    </location>
</feature>
<proteinExistence type="predicted"/>
<name>A0ABQ2Z0A8_9ACTN</name>
<dbReference type="PROSITE" id="PS51257">
    <property type="entry name" value="PROKAR_LIPOPROTEIN"/>
    <property type="match status" value="1"/>
</dbReference>
<comment type="caution">
    <text evidence="5">The sequence shown here is derived from an EMBL/GenBank/DDBJ whole genome shotgun (WGS) entry which is preliminary data.</text>
</comment>
<keyword evidence="1 3" id="KW-0732">Signal</keyword>
<evidence type="ECO:0000259" key="4">
    <source>
        <dbReference type="Pfam" id="PF11611"/>
    </source>
</evidence>